<comment type="caution">
    <text evidence="1">The sequence shown here is derived from an EMBL/GenBank/DDBJ whole genome shotgun (WGS) entry which is preliminary data.</text>
</comment>
<dbReference type="EMBL" id="CAJVQA010018726">
    <property type="protein sequence ID" value="CAG8755713.1"/>
    <property type="molecule type" value="Genomic_DNA"/>
</dbReference>
<proteinExistence type="predicted"/>
<accession>A0A9N9J027</accession>
<protein>
    <submittedName>
        <fullName evidence="1">10365_t:CDS:1</fullName>
    </submittedName>
</protein>
<organism evidence="1 2">
    <name type="scientific">Cetraspora pellucida</name>
    <dbReference type="NCBI Taxonomy" id="1433469"/>
    <lineage>
        <taxon>Eukaryota</taxon>
        <taxon>Fungi</taxon>
        <taxon>Fungi incertae sedis</taxon>
        <taxon>Mucoromycota</taxon>
        <taxon>Glomeromycotina</taxon>
        <taxon>Glomeromycetes</taxon>
        <taxon>Diversisporales</taxon>
        <taxon>Gigasporaceae</taxon>
        <taxon>Cetraspora</taxon>
    </lineage>
</organism>
<gene>
    <name evidence="1" type="ORF">CPELLU_LOCUS14995</name>
</gene>
<sequence length="198" mass="23163">EIIESSLPIFIADETKNNEDEISEDETSSIEEPEFALDYKLFIKLLDETSLSAKWFEESVTTIDEFLLSIYNKEAGVDIQLVNAQDFIKFKVKYLKLVARKNDIRIYITIIQLFVSQNKQKKKESNLDDDENNKKSNNVKKINQIPSILSLSLYNKDIAKNVTNIQNAYYYNRHNQSCLNKKNHKNLYVEINFTMFSI</sequence>
<evidence type="ECO:0000313" key="2">
    <source>
        <dbReference type="Proteomes" id="UP000789759"/>
    </source>
</evidence>
<feature type="non-terminal residue" evidence="1">
    <location>
        <position position="1"/>
    </location>
</feature>
<dbReference type="Proteomes" id="UP000789759">
    <property type="component" value="Unassembled WGS sequence"/>
</dbReference>
<dbReference type="AlphaFoldDB" id="A0A9N9J027"/>
<reference evidence="1" key="1">
    <citation type="submission" date="2021-06" db="EMBL/GenBank/DDBJ databases">
        <authorList>
            <person name="Kallberg Y."/>
            <person name="Tangrot J."/>
            <person name="Rosling A."/>
        </authorList>
    </citation>
    <scope>NUCLEOTIDE SEQUENCE</scope>
    <source>
        <strain evidence="1">FL966</strain>
    </source>
</reference>
<name>A0A9N9J027_9GLOM</name>
<keyword evidence="2" id="KW-1185">Reference proteome</keyword>
<evidence type="ECO:0000313" key="1">
    <source>
        <dbReference type="EMBL" id="CAG8755713.1"/>
    </source>
</evidence>